<evidence type="ECO:0008006" key="4">
    <source>
        <dbReference type="Google" id="ProtNLM"/>
    </source>
</evidence>
<keyword evidence="3" id="KW-1185">Reference proteome</keyword>
<feature type="compositionally biased region" description="Basic and acidic residues" evidence="1">
    <location>
        <begin position="69"/>
        <end position="80"/>
    </location>
</feature>
<name>L0GZG9_9GAMM</name>
<accession>L0GZG9</accession>
<dbReference type="Pfam" id="PF11736">
    <property type="entry name" value="DUF3299"/>
    <property type="match status" value="1"/>
</dbReference>
<dbReference type="Gene3D" id="2.40.50.870">
    <property type="entry name" value="Protein of unknown function (DUF3299)"/>
    <property type="match status" value="1"/>
</dbReference>
<gene>
    <name evidence="2" type="ORF">Thimo_2495</name>
</gene>
<dbReference type="AlphaFoldDB" id="L0GZG9"/>
<organism evidence="2 3">
    <name type="scientific">Thioflavicoccus mobilis 8321</name>
    <dbReference type="NCBI Taxonomy" id="765912"/>
    <lineage>
        <taxon>Bacteria</taxon>
        <taxon>Pseudomonadati</taxon>
        <taxon>Pseudomonadota</taxon>
        <taxon>Gammaproteobacteria</taxon>
        <taxon>Chromatiales</taxon>
        <taxon>Chromatiaceae</taxon>
        <taxon>Thioflavicoccus</taxon>
    </lineage>
</organism>
<evidence type="ECO:0000313" key="3">
    <source>
        <dbReference type="Proteomes" id="UP000010816"/>
    </source>
</evidence>
<dbReference type="RefSeq" id="WP_015281355.1">
    <property type="nucleotide sequence ID" value="NC_019940.1"/>
</dbReference>
<sequence>MIETEGSLLRQTANTRFDTSAAAVLMLLLLSACGSESDMASEASDSAGSRNGLTAAELATEAPATESGAEERRVDADGRGSGEVTELDWDALIPEEWRPETLLEGLNEDGASLDDISDEDPRAEAVMNKLMALWKQAPVVEALDGKKVRLPGFVVPLEFDLNDVSEFLLVPYYGACIHVPPPPANQTVHVVLPEGKAFRGGVFDTVWVTGVLRVERFSSEMAEAGYRLEALQIAPYP</sequence>
<dbReference type="OrthoDB" id="9784998at2"/>
<feature type="region of interest" description="Disordered" evidence="1">
    <location>
        <begin position="59"/>
        <end position="82"/>
    </location>
</feature>
<dbReference type="InterPro" id="IPR021727">
    <property type="entry name" value="DUF3299"/>
</dbReference>
<dbReference type="eggNOG" id="COG3495">
    <property type="taxonomic scope" value="Bacteria"/>
</dbReference>
<dbReference type="STRING" id="765912.Thimo_2495"/>
<dbReference type="PATRIC" id="fig|765912.4.peg.2448"/>
<dbReference type="Proteomes" id="UP000010816">
    <property type="component" value="Chromosome"/>
</dbReference>
<evidence type="ECO:0000256" key="1">
    <source>
        <dbReference type="SAM" id="MobiDB-lite"/>
    </source>
</evidence>
<dbReference type="EMBL" id="CP003051">
    <property type="protein sequence ID" value="AGA91222.1"/>
    <property type="molecule type" value="Genomic_DNA"/>
</dbReference>
<dbReference type="HOGENOM" id="CLU_099457_3_0_6"/>
<reference evidence="2 3" key="1">
    <citation type="submission" date="2011-09" db="EMBL/GenBank/DDBJ databases">
        <title>Complete sequence of chromosome of Thioflavicoccus mobilis 8321.</title>
        <authorList>
            <consortium name="US DOE Joint Genome Institute"/>
            <person name="Lucas S."/>
            <person name="Han J."/>
            <person name="Lapidus A."/>
            <person name="Cheng J.-F."/>
            <person name="Goodwin L."/>
            <person name="Pitluck S."/>
            <person name="Peters L."/>
            <person name="Ovchinnikova G."/>
            <person name="Lu M."/>
            <person name="Detter J.C."/>
            <person name="Han C."/>
            <person name="Tapia R."/>
            <person name="Land M."/>
            <person name="Hauser L."/>
            <person name="Kyrpides N."/>
            <person name="Ivanova N."/>
            <person name="Pagani I."/>
            <person name="Vogl K."/>
            <person name="Liu Z."/>
            <person name="Imhoff J."/>
            <person name="Thiel V."/>
            <person name="Frigaard N.-U."/>
            <person name="Bryant D."/>
            <person name="Woyke T."/>
        </authorList>
    </citation>
    <scope>NUCLEOTIDE SEQUENCE [LARGE SCALE GENOMIC DNA]</scope>
    <source>
        <strain evidence="2 3">8321</strain>
    </source>
</reference>
<proteinExistence type="predicted"/>
<evidence type="ECO:0000313" key="2">
    <source>
        <dbReference type="EMBL" id="AGA91222.1"/>
    </source>
</evidence>
<protein>
    <recommendedName>
        <fullName evidence="4">Lipoprotein</fullName>
    </recommendedName>
</protein>
<dbReference type="KEGG" id="tmb:Thimo_2495"/>